<dbReference type="AlphaFoldDB" id="A0AAV1I513"/>
<protein>
    <submittedName>
        <fullName evidence="1">Uncharacterized protein</fullName>
    </submittedName>
</protein>
<keyword evidence="2" id="KW-1185">Reference proteome</keyword>
<proteinExistence type="predicted"/>
<reference evidence="1 2" key="1">
    <citation type="submission" date="2023-10" db="EMBL/GenBank/DDBJ databases">
        <authorList>
            <person name="Maclean D."/>
            <person name="Macfadyen A."/>
        </authorList>
    </citation>
    <scope>NUCLEOTIDE SEQUENCE [LARGE SCALE GENOMIC DNA]</scope>
</reference>
<comment type="caution">
    <text evidence="1">The sequence shown here is derived from an EMBL/GenBank/DDBJ whole genome shotgun (WGS) entry which is preliminary data.</text>
</comment>
<name>A0AAV1I513_9CHLO</name>
<accession>A0AAV1I513</accession>
<evidence type="ECO:0000313" key="1">
    <source>
        <dbReference type="EMBL" id="CAK0782370.1"/>
    </source>
</evidence>
<dbReference type="EMBL" id="CAUYUE010000007">
    <property type="protein sequence ID" value="CAK0782370.1"/>
    <property type="molecule type" value="Genomic_DNA"/>
</dbReference>
<evidence type="ECO:0000313" key="2">
    <source>
        <dbReference type="Proteomes" id="UP001314263"/>
    </source>
</evidence>
<sequence length="243" mass="26919">MRYDNEDAFSFKPPHLSADGALASLEAMAGELRIDAHERHLHDHLNSILDDRQKEIASVQSHAESALVQLAAVREREQLQLSRRAEALQRDFREHLAELEHRYTLQMEGLKRDMLAKIAETKAACEASIEAKAIELAEGLEAADRCPCAPAAPPAWEDAPEEDVGWRAGNAMRRRSPQESGRSMLLKQHTVLGTWQDTTGAKEPVPAGPGSGCKPCACRQSYRTVSTRPLRVGSLLDSDDEDY</sequence>
<dbReference type="Proteomes" id="UP001314263">
    <property type="component" value="Unassembled WGS sequence"/>
</dbReference>
<organism evidence="1 2">
    <name type="scientific">Coccomyxa viridis</name>
    <dbReference type="NCBI Taxonomy" id="1274662"/>
    <lineage>
        <taxon>Eukaryota</taxon>
        <taxon>Viridiplantae</taxon>
        <taxon>Chlorophyta</taxon>
        <taxon>core chlorophytes</taxon>
        <taxon>Trebouxiophyceae</taxon>
        <taxon>Trebouxiophyceae incertae sedis</taxon>
        <taxon>Coccomyxaceae</taxon>
        <taxon>Coccomyxa</taxon>
    </lineage>
</organism>
<gene>
    <name evidence="1" type="ORF">CVIRNUC_005655</name>
</gene>